<evidence type="ECO:0000256" key="3">
    <source>
        <dbReference type="ARBA" id="ARBA00022898"/>
    </source>
</evidence>
<comment type="pathway">
    <text evidence="4 6">Cofactor biosynthesis; NAD(+) biosynthesis; quinolinate from L-kynurenine: step 2/3.</text>
</comment>
<keyword evidence="2 4" id="KW-0378">Hydrolase</keyword>
<feature type="binding site" evidence="4">
    <location>
        <position position="223"/>
    </location>
    <ligand>
        <name>pyridoxal 5'-phosphate</name>
        <dbReference type="ChEBI" id="CHEBI:597326"/>
    </ligand>
</feature>
<dbReference type="EMBL" id="CP022163">
    <property type="protein sequence ID" value="ATB30482.1"/>
    <property type="molecule type" value="Genomic_DNA"/>
</dbReference>
<dbReference type="GO" id="GO:0019805">
    <property type="term" value="P:quinolinate biosynthetic process"/>
    <property type="evidence" value="ECO:0007669"/>
    <property type="project" value="UniProtKB-UniRule"/>
</dbReference>
<dbReference type="PIRSF" id="PIRSF038800">
    <property type="entry name" value="KYNU"/>
    <property type="match status" value="1"/>
</dbReference>
<proteinExistence type="inferred from homology"/>
<dbReference type="RefSeq" id="WP_095978929.1">
    <property type="nucleotide sequence ID" value="NZ_CP022163.1"/>
</dbReference>
<dbReference type="HAMAP" id="MF_01970">
    <property type="entry name" value="Kynureninase"/>
    <property type="match status" value="1"/>
</dbReference>
<dbReference type="AlphaFoldDB" id="A0A250IH42"/>
<dbReference type="GO" id="GO:0009435">
    <property type="term" value="P:NAD+ biosynthetic process"/>
    <property type="evidence" value="ECO:0007669"/>
    <property type="project" value="UniProtKB-UniRule"/>
</dbReference>
<dbReference type="SUPFAM" id="SSF53383">
    <property type="entry name" value="PLP-dependent transferases"/>
    <property type="match status" value="1"/>
</dbReference>
<dbReference type="FunFam" id="3.40.640.10:FF:000031">
    <property type="entry name" value="Kynureninase"/>
    <property type="match status" value="1"/>
</dbReference>
<dbReference type="Gene3D" id="3.40.640.10">
    <property type="entry name" value="Type I PLP-dependent aspartate aminotransferase-like (Major domain)"/>
    <property type="match status" value="1"/>
</dbReference>
<feature type="binding site" evidence="4">
    <location>
        <position position="110"/>
    </location>
    <ligand>
        <name>pyridoxal 5'-phosphate</name>
        <dbReference type="ChEBI" id="CHEBI:597326"/>
    </ligand>
</feature>
<dbReference type="GO" id="GO:0030429">
    <property type="term" value="F:kynureninase activity"/>
    <property type="evidence" value="ECO:0007669"/>
    <property type="project" value="UniProtKB-UniRule"/>
</dbReference>
<accession>A0A250IH42</accession>
<feature type="binding site" evidence="4">
    <location>
        <begin position="138"/>
        <end position="141"/>
    </location>
    <ligand>
        <name>pyridoxal 5'-phosphate</name>
        <dbReference type="ChEBI" id="CHEBI:597326"/>
    </ligand>
</feature>
<feature type="binding site" evidence="4">
    <location>
        <position position="226"/>
    </location>
    <ligand>
        <name>pyridoxal 5'-phosphate</name>
        <dbReference type="ChEBI" id="CHEBI:597326"/>
    </ligand>
</feature>
<dbReference type="NCBIfam" id="TIGR01814">
    <property type="entry name" value="kynureninase"/>
    <property type="match status" value="1"/>
</dbReference>
<evidence type="ECO:0000256" key="2">
    <source>
        <dbReference type="ARBA" id="ARBA00022801"/>
    </source>
</evidence>
<feature type="binding site" evidence="4">
    <location>
        <position position="111"/>
    </location>
    <ligand>
        <name>pyridoxal 5'-phosphate</name>
        <dbReference type="ChEBI" id="CHEBI:597326"/>
    </ligand>
</feature>
<sequence length="426" mass="47773">MSGEATRYEAGEAFARRMDAEDPLRAFREEFLFPRHGDGAELYLLGNSLGLQPRKAQQYVLEAMDAWATLGVDGHFKGSRPWMEYHLSLGEQMARVVGARPLEVVVMNTLTVNLHLMMVSFYRPTLERSKILMEASAFPSDQYAVASQVRHHGYDPAQTVIPLAPREGEDVLRTEDILEVLERRGKEIALVLFGNVNYLNGQAFDMAAITRAAHAQGCRVGFDLAHAAGNLRLSLHDDGPDFAVWCSYKYLNGGPGALAGAFVHERHAHDASLNRFAGWWGNDKRTRFLMKPDHEPTPGAEGWVLSNPPILQLAALRASLELFDRATMPALREKSVKLTGYLEFLLDRLPPGFVHSLTPRDPEQRGAHLSLRFSKDPQRMLQTLRSEGIHCDFRSPDVIRAAPAPLYNSFVDVHRFVDVLDRHARS</sequence>
<keyword evidence="8" id="KW-1185">Reference proteome</keyword>
<dbReference type="PANTHER" id="PTHR14084">
    <property type="entry name" value="KYNURENINASE"/>
    <property type="match status" value="1"/>
</dbReference>
<evidence type="ECO:0000256" key="5">
    <source>
        <dbReference type="NCBIfam" id="TIGR01814"/>
    </source>
</evidence>
<feature type="binding site" evidence="4">
    <location>
        <position position="307"/>
    </location>
    <ligand>
        <name>pyridoxal 5'-phosphate</name>
        <dbReference type="ChEBI" id="CHEBI:597326"/>
    </ligand>
</feature>
<dbReference type="GO" id="GO:0043420">
    <property type="term" value="P:anthranilate metabolic process"/>
    <property type="evidence" value="ECO:0007669"/>
    <property type="project" value="TreeGrafter"/>
</dbReference>
<comment type="caution">
    <text evidence="4">Lacks conserved residue(s) required for the propagation of feature annotation.</text>
</comment>
<comment type="pathway">
    <text evidence="4 6">Amino-acid degradation; L-kynurenine degradation; L-alanine and anthranilate from L-kynurenine: step 1/1.</text>
</comment>
<feature type="binding site" evidence="4">
    <location>
        <position position="248"/>
    </location>
    <ligand>
        <name>pyridoxal 5'-phosphate</name>
        <dbReference type="ChEBI" id="CHEBI:597326"/>
    </ligand>
</feature>
<name>A0A250IH42_9BACT</name>
<dbReference type="InterPro" id="IPR015421">
    <property type="entry name" value="PyrdxlP-dep_Trfase_major"/>
</dbReference>
<dbReference type="InterPro" id="IPR010111">
    <property type="entry name" value="Kynureninase"/>
</dbReference>
<dbReference type="InterPro" id="IPR015422">
    <property type="entry name" value="PyrdxlP-dep_Trfase_small"/>
</dbReference>
<dbReference type="InterPro" id="IPR015424">
    <property type="entry name" value="PyrdxlP-dep_Trfase"/>
</dbReference>
<evidence type="ECO:0000256" key="6">
    <source>
        <dbReference type="PIRNR" id="PIRNR038800"/>
    </source>
</evidence>
<feature type="modified residue" description="N6-(pyridoxal phosphate)lysine" evidence="4">
    <location>
        <position position="249"/>
    </location>
</feature>
<comment type="function">
    <text evidence="4 6">Catalyzes the cleavage of L-kynurenine (L-Kyn) and L-3-hydroxykynurenine (L-3OHKyn) into anthranilic acid (AA) and 3-hydroxyanthranilic acid (3-OHAA), respectively.</text>
</comment>
<dbReference type="Pfam" id="PF22580">
    <property type="entry name" value="KYNU_C"/>
    <property type="match status" value="1"/>
</dbReference>
<comment type="similarity">
    <text evidence="4 6">Belongs to the kynureninase family.</text>
</comment>
<evidence type="ECO:0000313" key="8">
    <source>
        <dbReference type="Proteomes" id="UP000217289"/>
    </source>
</evidence>
<keyword evidence="1 4" id="KW-0662">Pyridine nucleotide biosynthesis</keyword>
<dbReference type="UniPathway" id="UPA00334">
    <property type="reaction ID" value="UER00455"/>
</dbReference>
<dbReference type="Gene3D" id="3.90.1150.10">
    <property type="entry name" value="Aspartate Aminotransferase, domain 1"/>
    <property type="match status" value="1"/>
</dbReference>
<dbReference type="EC" id="3.7.1.3" evidence="4 5"/>
<comment type="catalytic activity">
    <reaction evidence="6">
        <text>3-hydroxy-L-kynurenine + H2O = 3-hydroxyanthranilate + L-alanine + H(+)</text>
        <dbReference type="Rhea" id="RHEA:25143"/>
        <dbReference type="ChEBI" id="CHEBI:15377"/>
        <dbReference type="ChEBI" id="CHEBI:15378"/>
        <dbReference type="ChEBI" id="CHEBI:36559"/>
        <dbReference type="ChEBI" id="CHEBI:57972"/>
        <dbReference type="ChEBI" id="CHEBI:58125"/>
        <dbReference type="EC" id="3.7.1.3"/>
    </reaction>
</comment>
<dbReference type="GO" id="GO:0019441">
    <property type="term" value="P:L-tryptophan catabolic process to kynurenine"/>
    <property type="evidence" value="ECO:0007669"/>
    <property type="project" value="TreeGrafter"/>
</dbReference>
<dbReference type="PANTHER" id="PTHR14084:SF0">
    <property type="entry name" value="KYNURENINASE"/>
    <property type="match status" value="1"/>
</dbReference>
<dbReference type="GO" id="GO:0097053">
    <property type="term" value="P:L-kynurenine catabolic process"/>
    <property type="evidence" value="ECO:0007669"/>
    <property type="project" value="UniProtKB-UniRule"/>
</dbReference>
<dbReference type="UniPathway" id="UPA00253">
    <property type="reaction ID" value="UER00329"/>
</dbReference>
<reference evidence="7 8" key="1">
    <citation type="submission" date="2017-06" db="EMBL/GenBank/DDBJ databases">
        <authorList>
            <person name="Kim H.J."/>
            <person name="Triplett B.A."/>
        </authorList>
    </citation>
    <scope>NUCLEOTIDE SEQUENCE [LARGE SCALE GENOMIC DNA]</scope>
    <source>
        <strain evidence="7 8">DSM 14713</strain>
    </source>
</reference>
<dbReference type="OrthoDB" id="9812626at2"/>
<comment type="subunit">
    <text evidence="4 6">Homodimer.</text>
</comment>
<feature type="binding site" evidence="4">
    <location>
        <position position="279"/>
    </location>
    <ligand>
        <name>pyridoxal 5'-phosphate</name>
        <dbReference type="ChEBI" id="CHEBI:597326"/>
    </ligand>
</feature>
<evidence type="ECO:0000256" key="4">
    <source>
        <dbReference type="HAMAP-Rule" id="MF_01970"/>
    </source>
</evidence>
<dbReference type="GO" id="GO:0030170">
    <property type="term" value="F:pyridoxal phosphate binding"/>
    <property type="evidence" value="ECO:0007669"/>
    <property type="project" value="UniProtKB-UniRule"/>
</dbReference>
<evidence type="ECO:0000313" key="7">
    <source>
        <dbReference type="EMBL" id="ATB30482.1"/>
    </source>
</evidence>
<keyword evidence="3 4" id="KW-0663">Pyridoxal phosphate</keyword>
<comment type="cofactor">
    <cofactor evidence="4 6">
        <name>pyridoxal 5'-phosphate</name>
        <dbReference type="ChEBI" id="CHEBI:597326"/>
    </cofactor>
</comment>
<comment type="catalytic activity">
    <reaction evidence="4 6">
        <text>L-kynurenine + H2O = anthranilate + L-alanine + H(+)</text>
        <dbReference type="Rhea" id="RHEA:16813"/>
        <dbReference type="ChEBI" id="CHEBI:15377"/>
        <dbReference type="ChEBI" id="CHEBI:15378"/>
        <dbReference type="ChEBI" id="CHEBI:16567"/>
        <dbReference type="ChEBI" id="CHEBI:57959"/>
        <dbReference type="ChEBI" id="CHEBI:57972"/>
        <dbReference type="EC" id="3.7.1.3"/>
    </reaction>
</comment>
<organism evidence="7 8">
    <name type="scientific">Melittangium boletus DSM 14713</name>
    <dbReference type="NCBI Taxonomy" id="1294270"/>
    <lineage>
        <taxon>Bacteria</taxon>
        <taxon>Pseudomonadati</taxon>
        <taxon>Myxococcota</taxon>
        <taxon>Myxococcia</taxon>
        <taxon>Myxococcales</taxon>
        <taxon>Cystobacterineae</taxon>
        <taxon>Archangiaceae</taxon>
        <taxon>Melittangium</taxon>
    </lineage>
</organism>
<gene>
    <name evidence="4" type="primary">kynU</name>
    <name evidence="7" type="ORF">MEBOL_003943</name>
</gene>
<dbReference type="KEGG" id="mbd:MEBOL_003943"/>
<protein>
    <recommendedName>
        <fullName evidence="4 5">Kynureninase</fullName>
        <ecNumber evidence="4 5">3.7.1.3</ecNumber>
    </recommendedName>
    <alternativeName>
        <fullName evidence="4">L-kynurenine hydrolase</fullName>
    </alternativeName>
</protein>
<dbReference type="Proteomes" id="UP000217289">
    <property type="component" value="Chromosome"/>
</dbReference>
<dbReference type="GO" id="GO:0005737">
    <property type="term" value="C:cytoplasm"/>
    <property type="evidence" value="ECO:0007669"/>
    <property type="project" value="UniProtKB-UniRule"/>
</dbReference>
<evidence type="ECO:0000256" key="1">
    <source>
        <dbReference type="ARBA" id="ARBA00022642"/>
    </source>
</evidence>